<feature type="domain" description="Ketopantoate reductase C-terminal" evidence="4">
    <location>
        <begin position="224"/>
        <end position="366"/>
    </location>
</feature>
<comment type="caution">
    <text evidence="5">The sequence shown here is derived from an EMBL/GenBank/DDBJ whole genome shotgun (WGS) entry which is preliminary data.</text>
</comment>
<dbReference type="GO" id="GO:0016491">
    <property type="term" value="F:oxidoreductase activity"/>
    <property type="evidence" value="ECO:0007669"/>
    <property type="project" value="UniProtKB-KW"/>
</dbReference>
<keyword evidence="6" id="KW-1185">Reference proteome</keyword>
<accession>A0ABD3PX17</accession>
<dbReference type="InterPro" id="IPR013328">
    <property type="entry name" value="6PGD_dom2"/>
</dbReference>
<dbReference type="InterPro" id="IPR008927">
    <property type="entry name" value="6-PGluconate_DH-like_C_sf"/>
</dbReference>
<dbReference type="Proteomes" id="UP001516023">
    <property type="component" value="Unassembled WGS sequence"/>
</dbReference>
<dbReference type="Pfam" id="PF08546">
    <property type="entry name" value="ApbA_C"/>
    <property type="match status" value="1"/>
</dbReference>
<dbReference type="Gene3D" id="1.10.1040.10">
    <property type="entry name" value="N-(1-d-carboxylethyl)-l-norvaline Dehydrogenase, domain 2"/>
    <property type="match status" value="1"/>
</dbReference>
<dbReference type="EMBL" id="JABMIG020000105">
    <property type="protein sequence ID" value="KAL3792134.1"/>
    <property type="molecule type" value="Genomic_DNA"/>
</dbReference>
<keyword evidence="1" id="KW-0521">NADP</keyword>
<feature type="compositionally biased region" description="Low complexity" evidence="3">
    <location>
        <begin position="1"/>
        <end position="19"/>
    </location>
</feature>
<evidence type="ECO:0000313" key="5">
    <source>
        <dbReference type="EMBL" id="KAL3792134.1"/>
    </source>
</evidence>
<proteinExistence type="predicted"/>
<evidence type="ECO:0000256" key="1">
    <source>
        <dbReference type="ARBA" id="ARBA00022857"/>
    </source>
</evidence>
<protein>
    <recommendedName>
        <fullName evidence="4">Ketopantoate reductase C-terminal domain-containing protein</fullName>
    </recommendedName>
</protein>
<name>A0ABD3PX17_9STRA</name>
<gene>
    <name evidence="5" type="ORF">HJC23_013408</name>
</gene>
<evidence type="ECO:0000259" key="4">
    <source>
        <dbReference type="Pfam" id="PF08546"/>
    </source>
</evidence>
<dbReference type="PANTHER" id="PTHR43765:SF2">
    <property type="entry name" value="2-DEHYDROPANTOATE 2-REDUCTASE"/>
    <property type="match status" value="1"/>
</dbReference>
<dbReference type="PANTHER" id="PTHR43765">
    <property type="entry name" value="2-DEHYDROPANTOATE 2-REDUCTASE-RELATED"/>
    <property type="match status" value="1"/>
</dbReference>
<sequence length="368" mass="40336">MHPSSAARSSRRLTSTAKTGHTMLSTNSSGIFPLHVMGAGSIGLLYAARIQEIYERTSPFANNNEPPVTLLMRPHHRSYLECHDSHSSTNGRCQRFASSRDNYIKRQQKEEMQHSTNDACAALASIWDRLYDASSESPSRIIILSNGALGIKDSILKSTLAHNVDIIYASTTHGAYKDYGGADTYCIHHAGEGSTHCTERAFVGICQEIGWKSYALSEFEMNVMLWKKLAANCVINPLTAIHGVKNGEVLGLQHGGQTIRHTMTCLLEEVSQVALKEVESIHSQSSSNNGGLIQAAREELSVASLQVFVDKVISDTANNISSMLQDVKAKRETEIQFLNGYVSRVGREKYDIDCPQNSSLCSAVEALS</sequence>
<dbReference type="SUPFAM" id="SSF48179">
    <property type="entry name" value="6-phosphogluconate dehydrogenase C-terminal domain-like"/>
    <property type="match status" value="1"/>
</dbReference>
<dbReference type="SUPFAM" id="SSF51735">
    <property type="entry name" value="NAD(P)-binding Rossmann-fold domains"/>
    <property type="match status" value="1"/>
</dbReference>
<dbReference type="AlphaFoldDB" id="A0ABD3PX17"/>
<feature type="region of interest" description="Disordered" evidence="3">
    <location>
        <begin position="1"/>
        <end position="24"/>
    </location>
</feature>
<organism evidence="5 6">
    <name type="scientific">Cyclotella cryptica</name>
    <dbReference type="NCBI Taxonomy" id="29204"/>
    <lineage>
        <taxon>Eukaryota</taxon>
        <taxon>Sar</taxon>
        <taxon>Stramenopiles</taxon>
        <taxon>Ochrophyta</taxon>
        <taxon>Bacillariophyta</taxon>
        <taxon>Coscinodiscophyceae</taxon>
        <taxon>Thalassiosirophycidae</taxon>
        <taxon>Stephanodiscales</taxon>
        <taxon>Stephanodiscaceae</taxon>
        <taxon>Cyclotella</taxon>
    </lineage>
</organism>
<dbReference type="InterPro" id="IPR036291">
    <property type="entry name" value="NAD(P)-bd_dom_sf"/>
</dbReference>
<dbReference type="InterPro" id="IPR050838">
    <property type="entry name" value="Ketopantoate_reductase"/>
</dbReference>
<reference evidence="5 6" key="1">
    <citation type="journal article" date="2020" name="G3 (Bethesda)">
        <title>Improved Reference Genome for Cyclotella cryptica CCMP332, a Model for Cell Wall Morphogenesis, Salinity Adaptation, and Lipid Production in Diatoms (Bacillariophyta).</title>
        <authorList>
            <person name="Roberts W.R."/>
            <person name="Downey K.M."/>
            <person name="Ruck E.C."/>
            <person name="Traller J.C."/>
            <person name="Alverson A.J."/>
        </authorList>
    </citation>
    <scope>NUCLEOTIDE SEQUENCE [LARGE SCALE GENOMIC DNA]</scope>
    <source>
        <strain evidence="5 6">CCMP332</strain>
    </source>
</reference>
<evidence type="ECO:0000256" key="3">
    <source>
        <dbReference type="SAM" id="MobiDB-lite"/>
    </source>
</evidence>
<evidence type="ECO:0000313" key="6">
    <source>
        <dbReference type="Proteomes" id="UP001516023"/>
    </source>
</evidence>
<dbReference type="Gene3D" id="3.40.50.720">
    <property type="entry name" value="NAD(P)-binding Rossmann-like Domain"/>
    <property type="match status" value="1"/>
</dbReference>
<dbReference type="InterPro" id="IPR013752">
    <property type="entry name" value="KPA_reductase"/>
</dbReference>
<evidence type="ECO:0000256" key="2">
    <source>
        <dbReference type="ARBA" id="ARBA00023002"/>
    </source>
</evidence>
<keyword evidence="2" id="KW-0560">Oxidoreductase</keyword>